<accession>A0ABR1Z0L8</accession>
<evidence type="ECO:0000256" key="2">
    <source>
        <dbReference type="SAM" id="SignalP"/>
    </source>
</evidence>
<name>A0ABR1Z0L8_9PEZI</name>
<feature type="region of interest" description="Disordered" evidence="1">
    <location>
        <begin position="21"/>
        <end position="63"/>
    </location>
</feature>
<evidence type="ECO:0000313" key="3">
    <source>
        <dbReference type="EMBL" id="KAK8244285.1"/>
    </source>
</evidence>
<feature type="compositionally biased region" description="Low complexity" evidence="1">
    <location>
        <begin position="21"/>
        <end position="61"/>
    </location>
</feature>
<evidence type="ECO:0000256" key="1">
    <source>
        <dbReference type="SAM" id="MobiDB-lite"/>
    </source>
</evidence>
<reference evidence="3 4" key="1">
    <citation type="submission" date="2024-04" db="EMBL/GenBank/DDBJ databases">
        <title>Phyllosticta paracitricarpa is synonymous to the EU quarantine fungus P. citricarpa based on phylogenomic analyses.</title>
        <authorList>
            <consortium name="Lawrence Berkeley National Laboratory"/>
            <person name="Van Ingen-Buijs V.A."/>
            <person name="Van Westerhoven A.C."/>
            <person name="Haridas S."/>
            <person name="Skiadas P."/>
            <person name="Martin F."/>
            <person name="Groenewald J.Z."/>
            <person name="Crous P.W."/>
            <person name="Seidl M.F."/>
        </authorList>
    </citation>
    <scope>NUCLEOTIDE SEQUENCE [LARGE SCALE GENOMIC DNA]</scope>
    <source>
        <strain evidence="3 4">CBS 123374</strain>
    </source>
</reference>
<keyword evidence="2" id="KW-0732">Signal</keyword>
<sequence length="279" mass="29036">MLSSLVAVLLCFLAAFASSQTPTGTVTTPPSVSASVTSSFPTGTPSTNTTTSARPSRTPASNSTVPDIVLNVPELHVGKIELDVDNLRADINLNANVAKIVSINAGVAVSVDKVNITIADVDAELELVVRLGHLVDIVNRVFDSLDLNPLLINTLNNVTSILDDVVGEVEGLLGSITRGDSKLSFLIDNLGNIVQEVAGAAGSTTSTIVGNYLQNMTYTGEQKTLQGGAIQKTYSYSPLNALVDIVFNTAGQIVRAVVQKKGQGGTSTSTPTSTPTARR</sequence>
<dbReference type="Proteomes" id="UP001492380">
    <property type="component" value="Unassembled WGS sequence"/>
</dbReference>
<keyword evidence="4" id="KW-1185">Reference proteome</keyword>
<gene>
    <name evidence="3" type="ORF">HDK90DRAFT_407990</name>
</gene>
<feature type="chain" id="PRO_5045948459" evidence="2">
    <location>
        <begin position="20"/>
        <end position="279"/>
    </location>
</feature>
<comment type="caution">
    <text evidence="3">The sequence shown here is derived from an EMBL/GenBank/DDBJ whole genome shotgun (WGS) entry which is preliminary data.</text>
</comment>
<feature type="signal peptide" evidence="2">
    <location>
        <begin position="1"/>
        <end position="19"/>
    </location>
</feature>
<organism evidence="3 4">
    <name type="scientific">Phyllosticta capitalensis</name>
    <dbReference type="NCBI Taxonomy" id="121624"/>
    <lineage>
        <taxon>Eukaryota</taxon>
        <taxon>Fungi</taxon>
        <taxon>Dikarya</taxon>
        <taxon>Ascomycota</taxon>
        <taxon>Pezizomycotina</taxon>
        <taxon>Dothideomycetes</taxon>
        <taxon>Dothideomycetes incertae sedis</taxon>
        <taxon>Botryosphaeriales</taxon>
        <taxon>Phyllostictaceae</taxon>
        <taxon>Phyllosticta</taxon>
    </lineage>
</organism>
<proteinExistence type="predicted"/>
<evidence type="ECO:0000313" key="4">
    <source>
        <dbReference type="Proteomes" id="UP001492380"/>
    </source>
</evidence>
<dbReference type="EMBL" id="JBBWRZ010000002">
    <property type="protein sequence ID" value="KAK8244285.1"/>
    <property type="molecule type" value="Genomic_DNA"/>
</dbReference>
<protein>
    <submittedName>
        <fullName evidence="3">Uncharacterized protein</fullName>
    </submittedName>
</protein>